<organism evidence="2 3">
    <name type="scientific">Pristionchus fissidentatus</name>
    <dbReference type="NCBI Taxonomy" id="1538716"/>
    <lineage>
        <taxon>Eukaryota</taxon>
        <taxon>Metazoa</taxon>
        <taxon>Ecdysozoa</taxon>
        <taxon>Nematoda</taxon>
        <taxon>Chromadorea</taxon>
        <taxon>Rhabditida</taxon>
        <taxon>Rhabditina</taxon>
        <taxon>Diplogasteromorpha</taxon>
        <taxon>Diplogasteroidea</taxon>
        <taxon>Neodiplogasteridae</taxon>
        <taxon>Pristionchus</taxon>
    </lineage>
</organism>
<feature type="non-terminal residue" evidence="2">
    <location>
        <position position="1"/>
    </location>
</feature>
<accession>A0AAV5WQ12</accession>
<sequence length="274" mass="31306">NSVLDRVSMSKRFIELAFSDLANQLAFPVKSITGAALSRWQSKRSTPIVRGLLEKVDVKPDARVLEVGYGRGNGIGEALKRVSTGSGVVFGIERSPYMEEVTRKKFILEEREQAKLVLDRCFDLRHLAYPSDFFDVVFHVDLFYFIKQESMLDVCRELHRVMKPEGIIACGMQIESNRKLEKWGLLTPSQTDPLRYLQNLEPAGFEQVKVEYVNSSIGEIQLITANKPSADESHFDPAEKMRALERDIKREMLRQRLVQTGKTPTKEDLDLLKE</sequence>
<feature type="domain" description="Methyltransferase type 11" evidence="1">
    <location>
        <begin position="65"/>
        <end position="170"/>
    </location>
</feature>
<dbReference type="InterPro" id="IPR029063">
    <property type="entry name" value="SAM-dependent_MTases_sf"/>
</dbReference>
<evidence type="ECO:0000313" key="3">
    <source>
        <dbReference type="Proteomes" id="UP001432322"/>
    </source>
</evidence>
<dbReference type="AlphaFoldDB" id="A0AAV5WQ12"/>
<gene>
    <name evidence="2" type="ORF">PFISCL1PPCAC_24071</name>
</gene>
<evidence type="ECO:0000313" key="2">
    <source>
        <dbReference type="EMBL" id="GMT32774.1"/>
    </source>
</evidence>
<dbReference type="EMBL" id="BTSY01000006">
    <property type="protein sequence ID" value="GMT32774.1"/>
    <property type="molecule type" value="Genomic_DNA"/>
</dbReference>
<dbReference type="PANTHER" id="PTHR42912">
    <property type="entry name" value="METHYLTRANSFERASE"/>
    <property type="match status" value="1"/>
</dbReference>
<keyword evidence="3" id="KW-1185">Reference proteome</keyword>
<comment type="caution">
    <text evidence="2">The sequence shown here is derived from an EMBL/GenBank/DDBJ whole genome shotgun (WGS) entry which is preliminary data.</text>
</comment>
<evidence type="ECO:0000259" key="1">
    <source>
        <dbReference type="Pfam" id="PF08241"/>
    </source>
</evidence>
<protein>
    <recommendedName>
        <fullName evidence="1">Methyltransferase type 11 domain-containing protein</fullName>
    </recommendedName>
</protein>
<reference evidence="2" key="1">
    <citation type="submission" date="2023-10" db="EMBL/GenBank/DDBJ databases">
        <title>Genome assembly of Pristionchus species.</title>
        <authorList>
            <person name="Yoshida K."/>
            <person name="Sommer R.J."/>
        </authorList>
    </citation>
    <scope>NUCLEOTIDE SEQUENCE</scope>
    <source>
        <strain evidence="2">RS5133</strain>
    </source>
</reference>
<dbReference type="PANTHER" id="PTHR42912:SF83">
    <property type="entry name" value="METHYLTRANSFERASE TYPE 11 DOMAIN-CONTAINING PROTEIN"/>
    <property type="match status" value="1"/>
</dbReference>
<dbReference type="Pfam" id="PF08241">
    <property type="entry name" value="Methyltransf_11"/>
    <property type="match status" value="1"/>
</dbReference>
<dbReference type="SUPFAM" id="SSF53335">
    <property type="entry name" value="S-adenosyl-L-methionine-dependent methyltransferases"/>
    <property type="match status" value="1"/>
</dbReference>
<dbReference type="Gene3D" id="3.40.50.150">
    <property type="entry name" value="Vaccinia Virus protein VP39"/>
    <property type="match status" value="1"/>
</dbReference>
<dbReference type="GO" id="GO:0008757">
    <property type="term" value="F:S-adenosylmethionine-dependent methyltransferase activity"/>
    <property type="evidence" value="ECO:0007669"/>
    <property type="project" value="InterPro"/>
</dbReference>
<dbReference type="Proteomes" id="UP001432322">
    <property type="component" value="Unassembled WGS sequence"/>
</dbReference>
<proteinExistence type="predicted"/>
<dbReference type="InterPro" id="IPR050508">
    <property type="entry name" value="Methyltransf_Superfamily"/>
</dbReference>
<name>A0AAV5WQ12_9BILA</name>
<dbReference type="InterPro" id="IPR013216">
    <property type="entry name" value="Methyltransf_11"/>
</dbReference>
<dbReference type="CDD" id="cd02440">
    <property type="entry name" value="AdoMet_MTases"/>
    <property type="match status" value="1"/>
</dbReference>